<gene>
    <name evidence="2" type="ORF">BDQ12DRAFT_681943</name>
</gene>
<keyword evidence="2" id="KW-0489">Methyltransferase</keyword>
<protein>
    <submittedName>
        <fullName evidence="2">S-adenosyl-L-methionine-dependent methyltransferase</fullName>
    </submittedName>
</protein>
<sequence>MKRGFDQKNVHAPITLISGDRVLETGTGSGIWLLDLSTEVPIDVEMQGTDIESKMFPAPETYPNNIQFSVHSVTSLPQAWTDRFTLVHQRLLVASLQEAQWRKAINEIYRVTAPGGWIQLFEPSEWHAGPVNEKHRAMLAALSHHRGIIWDCYKYIPQMLADTGFVDLKVIQKELPLGKWGGEDGVAHRKNLIEVWWGTKTPILKAGGFGFVNSEQEFDQLMTDLETEWDNTPGSTHTYITWCARKPL</sequence>
<keyword evidence="3" id="KW-1185">Reference proteome</keyword>
<dbReference type="SUPFAM" id="SSF53335">
    <property type="entry name" value="S-adenosyl-L-methionine-dependent methyltransferases"/>
    <property type="match status" value="1"/>
</dbReference>
<reference evidence="2 3" key="1">
    <citation type="journal article" date="2019" name="Nat. Ecol. Evol.">
        <title>Megaphylogeny resolves global patterns of mushroom evolution.</title>
        <authorList>
            <person name="Varga T."/>
            <person name="Krizsan K."/>
            <person name="Foldi C."/>
            <person name="Dima B."/>
            <person name="Sanchez-Garcia M."/>
            <person name="Sanchez-Ramirez S."/>
            <person name="Szollosi G.J."/>
            <person name="Szarkandi J.G."/>
            <person name="Papp V."/>
            <person name="Albert L."/>
            <person name="Andreopoulos W."/>
            <person name="Angelini C."/>
            <person name="Antonin V."/>
            <person name="Barry K.W."/>
            <person name="Bougher N.L."/>
            <person name="Buchanan P."/>
            <person name="Buyck B."/>
            <person name="Bense V."/>
            <person name="Catcheside P."/>
            <person name="Chovatia M."/>
            <person name="Cooper J."/>
            <person name="Damon W."/>
            <person name="Desjardin D."/>
            <person name="Finy P."/>
            <person name="Geml J."/>
            <person name="Haridas S."/>
            <person name="Hughes K."/>
            <person name="Justo A."/>
            <person name="Karasinski D."/>
            <person name="Kautmanova I."/>
            <person name="Kiss B."/>
            <person name="Kocsube S."/>
            <person name="Kotiranta H."/>
            <person name="LaButti K.M."/>
            <person name="Lechner B.E."/>
            <person name="Liimatainen K."/>
            <person name="Lipzen A."/>
            <person name="Lukacs Z."/>
            <person name="Mihaltcheva S."/>
            <person name="Morgado L.N."/>
            <person name="Niskanen T."/>
            <person name="Noordeloos M.E."/>
            <person name="Ohm R.A."/>
            <person name="Ortiz-Santana B."/>
            <person name="Ovrebo C."/>
            <person name="Racz N."/>
            <person name="Riley R."/>
            <person name="Savchenko A."/>
            <person name="Shiryaev A."/>
            <person name="Soop K."/>
            <person name="Spirin V."/>
            <person name="Szebenyi C."/>
            <person name="Tomsovsky M."/>
            <person name="Tulloss R.E."/>
            <person name="Uehling J."/>
            <person name="Grigoriev I.V."/>
            <person name="Vagvolgyi C."/>
            <person name="Papp T."/>
            <person name="Martin F.M."/>
            <person name="Miettinen O."/>
            <person name="Hibbett D.S."/>
            <person name="Nagy L.G."/>
        </authorList>
    </citation>
    <scope>NUCLEOTIDE SEQUENCE [LARGE SCALE GENOMIC DNA]</scope>
    <source>
        <strain evidence="2 3">CBS 166.37</strain>
    </source>
</reference>
<proteinExistence type="predicted"/>
<dbReference type="InterPro" id="IPR029063">
    <property type="entry name" value="SAM-dependent_MTases_sf"/>
</dbReference>
<dbReference type="GO" id="GO:0008168">
    <property type="term" value="F:methyltransferase activity"/>
    <property type="evidence" value="ECO:0007669"/>
    <property type="project" value="UniProtKB-KW"/>
</dbReference>
<dbReference type="Gene3D" id="3.40.50.150">
    <property type="entry name" value="Vaccinia Virus protein VP39"/>
    <property type="match status" value="1"/>
</dbReference>
<dbReference type="PANTHER" id="PTHR43591">
    <property type="entry name" value="METHYLTRANSFERASE"/>
    <property type="match status" value="1"/>
</dbReference>
<feature type="domain" description="Methyltransferase" evidence="1">
    <location>
        <begin position="22"/>
        <end position="116"/>
    </location>
</feature>
<dbReference type="OrthoDB" id="184880at2759"/>
<dbReference type="PANTHER" id="PTHR43591:SF50">
    <property type="entry name" value="METHYLTRANSFERASE DOMAIN-CONTAINING PROTEIN-RELATED"/>
    <property type="match status" value="1"/>
</dbReference>
<evidence type="ECO:0000259" key="1">
    <source>
        <dbReference type="Pfam" id="PF13649"/>
    </source>
</evidence>
<accession>A0A5C3MEF4</accession>
<dbReference type="STRING" id="68775.A0A5C3MEF4"/>
<organism evidence="2 3">
    <name type="scientific">Crucibulum laeve</name>
    <dbReference type="NCBI Taxonomy" id="68775"/>
    <lineage>
        <taxon>Eukaryota</taxon>
        <taxon>Fungi</taxon>
        <taxon>Dikarya</taxon>
        <taxon>Basidiomycota</taxon>
        <taxon>Agaricomycotina</taxon>
        <taxon>Agaricomycetes</taxon>
        <taxon>Agaricomycetidae</taxon>
        <taxon>Agaricales</taxon>
        <taxon>Agaricineae</taxon>
        <taxon>Nidulariaceae</taxon>
        <taxon>Crucibulum</taxon>
    </lineage>
</organism>
<keyword evidence="2" id="KW-0808">Transferase</keyword>
<evidence type="ECO:0000313" key="2">
    <source>
        <dbReference type="EMBL" id="TFK39531.1"/>
    </source>
</evidence>
<dbReference type="Pfam" id="PF13649">
    <property type="entry name" value="Methyltransf_25"/>
    <property type="match status" value="1"/>
</dbReference>
<dbReference type="InterPro" id="IPR041698">
    <property type="entry name" value="Methyltransf_25"/>
</dbReference>
<dbReference type="Proteomes" id="UP000308652">
    <property type="component" value="Unassembled WGS sequence"/>
</dbReference>
<dbReference type="EMBL" id="ML213599">
    <property type="protein sequence ID" value="TFK39531.1"/>
    <property type="molecule type" value="Genomic_DNA"/>
</dbReference>
<evidence type="ECO:0000313" key="3">
    <source>
        <dbReference type="Proteomes" id="UP000308652"/>
    </source>
</evidence>
<dbReference type="GO" id="GO:0032259">
    <property type="term" value="P:methylation"/>
    <property type="evidence" value="ECO:0007669"/>
    <property type="project" value="UniProtKB-KW"/>
</dbReference>
<dbReference type="AlphaFoldDB" id="A0A5C3MEF4"/>
<name>A0A5C3MEF4_9AGAR</name>